<keyword evidence="7" id="KW-1185">Reference proteome</keyword>
<reference evidence="6 7" key="1">
    <citation type="submission" date="2016-10" db="EMBL/GenBank/DDBJ databases">
        <authorList>
            <person name="de Groot N.N."/>
        </authorList>
    </citation>
    <scope>NUCLEOTIDE SEQUENCE [LARGE SCALE GENOMIC DNA]</scope>
    <source>
        <strain evidence="6 7">ATCC 29281</strain>
    </source>
</reference>
<keyword evidence="1" id="KW-1133">Transmembrane helix</keyword>
<evidence type="ECO:0000259" key="3">
    <source>
        <dbReference type="Pfam" id="PF06761"/>
    </source>
</evidence>
<dbReference type="PANTHER" id="PTHR36153">
    <property type="entry name" value="INNER MEMBRANE PROTEIN-RELATED"/>
    <property type="match status" value="1"/>
</dbReference>
<dbReference type="InterPro" id="IPR053156">
    <property type="entry name" value="T6SS_TssM-like"/>
</dbReference>
<dbReference type="EMBL" id="FNQS01000011">
    <property type="protein sequence ID" value="SEA91875.1"/>
    <property type="molecule type" value="Genomic_DNA"/>
</dbReference>
<evidence type="ECO:0000313" key="7">
    <source>
        <dbReference type="Proteomes" id="UP000187280"/>
    </source>
</evidence>
<feature type="domain" description="Type VI secretion system component TssM1 N-terminal" evidence="4">
    <location>
        <begin position="201"/>
        <end position="454"/>
    </location>
</feature>
<gene>
    <name evidence="6" type="ORF">SAMN02982996_02913</name>
</gene>
<feature type="domain" description="Type VI secretion system IcmF C-terminal" evidence="2">
    <location>
        <begin position="1040"/>
        <end position="1146"/>
    </location>
</feature>
<dbReference type="STRING" id="71657.SAMN02982996_02913"/>
<dbReference type="eggNOG" id="COG3523">
    <property type="taxonomic scope" value="Bacteria"/>
</dbReference>
<evidence type="ECO:0000313" key="6">
    <source>
        <dbReference type="EMBL" id="SEA91875.1"/>
    </source>
</evidence>
<evidence type="ECO:0000259" key="5">
    <source>
        <dbReference type="Pfam" id="PF21070"/>
    </source>
</evidence>
<dbReference type="InterPro" id="IPR048677">
    <property type="entry name" value="TssM1_hel"/>
</dbReference>
<dbReference type="Pfam" id="PF21070">
    <property type="entry name" value="IcmF_helical"/>
    <property type="match status" value="1"/>
</dbReference>
<evidence type="ECO:0000256" key="1">
    <source>
        <dbReference type="SAM" id="Phobius"/>
    </source>
</evidence>
<feature type="transmembrane region" description="Helical" evidence="1">
    <location>
        <begin position="450"/>
        <end position="471"/>
    </location>
</feature>
<dbReference type="InterPro" id="IPR017731">
    <property type="entry name" value="TssM1-like"/>
</dbReference>
<protein>
    <submittedName>
        <fullName evidence="6">Type VI secretion system protein ImpL</fullName>
    </submittedName>
</protein>
<proteinExistence type="predicted"/>
<keyword evidence="1" id="KW-0812">Transmembrane</keyword>
<feature type="domain" description="IcmF-related" evidence="3">
    <location>
        <begin position="508"/>
        <end position="821"/>
    </location>
</feature>
<dbReference type="SUPFAM" id="SSF52540">
    <property type="entry name" value="P-loop containing nucleoside triphosphate hydrolases"/>
    <property type="match status" value="1"/>
</dbReference>
<dbReference type="InterPro" id="IPR027417">
    <property type="entry name" value="P-loop_NTPase"/>
</dbReference>
<feature type="domain" description="Type VI secretion system component TssM1 helical" evidence="5">
    <location>
        <begin position="937"/>
        <end position="1012"/>
    </location>
</feature>
<dbReference type="NCBIfam" id="TIGR03348">
    <property type="entry name" value="VI_IcmF"/>
    <property type="match status" value="1"/>
</dbReference>
<dbReference type="AlphaFoldDB" id="A0A1H4F3H1"/>
<dbReference type="InterPro" id="IPR025743">
    <property type="entry name" value="TssM1_N"/>
</dbReference>
<dbReference type="PANTHER" id="PTHR36153:SF5">
    <property type="entry name" value="EXPORTED PROTEIN"/>
    <property type="match status" value="1"/>
</dbReference>
<accession>A0A1H4F3H1</accession>
<sequence length="1167" mass="133273">MFKTIITFLRQQLPKLKLSWVMLGIVLWIVVLPLAWWLGPRLTVFDTRPLDTIWSRIVFTLLWLWLGFSISAWRLWRRVRHIRAEQQKQKIAEHDPQQIFVDKQQAFLDRWLLALRENLGTNILYKMPWYLTIGLPGSGKSSLIHRANEANKLNPHLDAELRDFAAGQEVDCWVGESAIIFDPDGQMMAPSNPDHAPDERKHERLWTHLLQWLSQNRKRQPLNGLVLTLDLAWLSHASVPERQAYAQLIRGRIQEIATTLNTRLPIYVALTKLDMLRGFDIAYRQLDKETRQSILGVTFDLKASAGKGWQEELDAFWDKWVSVLNDNLPGKMLSNLTSEQRSALFSFTRQLAGLKDYVEEILAAAITPEEYKPLLVRGVYACSVYQQGVPFDAFAQAATFRYQLPEPVNSALKGESNTFFVKRLFSGVIFPEAHLAGENRLHSLYRRRRIGIGMGCMGVLAALLVIGWHHYYRLNEEAGRNVLNKAQAFTDTTELAGQQNQGFGYGQLPRLNLIREATLSFGDYREKTPVLSEMGLYQGDKIGPFVEGTYLQLLSQRFLPAVMQGLQDDLNQAPKGSEQKLAILRIMRMIDDASGRNKSVVEQYMGQRWQRAFPGQGKVQEHLMQHLDYALEHTDWHQARQQKDAQAIAAFEPFRMPIADAQRELSKLPMFQRIYQSLVTKSLDVLPPDMMMRDEVGPVFDTVFALRNDKAGTVPRLLTNAGFSEYFVKQDKTLFDLAALDAWVLGQREKVYLSEEDRREIQRQVNDRYITDYVNQWQKVLAGLDVQPLETPEQALDVLTAITGNDQPFQRVIAALNDNTRARKLSDNDNDPAQLMNARISRTFMTTNSTLSGRGDQVALIQEVNQKLTEFYHSLEQIVNAGDPGQAALKAMQLRQTNRFADPAFALQQYARSLPTPLDRWVGQIAEQSSHLVMDLAMSSLNQEWQDKVVTPFNDQLADRYPFNPESDRDVALSEMERFFAPGGTLDSFYQANLKSILNDSQGSGDVSSTLQTELVKQLDRADRIRKTLFNAQGGLEVHFVLEPIELTANKRRSVLNLDGQLLEYSHGRRQKTPLVWPNNMRDGAESKITLVPDNRERSPRSLGYIGPWAMFRLINTGELRQVNENTFDVQFAVDQGSMSYRVYTDASHNPFAGGLFSQFQLPESLY</sequence>
<dbReference type="InterPro" id="IPR009612">
    <property type="entry name" value="IcmF-rel"/>
</dbReference>
<organism evidence="6 7">
    <name type="scientific">Lonsdalea quercina</name>
    <dbReference type="NCBI Taxonomy" id="71657"/>
    <lineage>
        <taxon>Bacteria</taxon>
        <taxon>Pseudomonadati</taxon>
        <taxon>Pseudomonadota</taxon>
        <taxon>Gammaproteobacteria</taxon>
        <taxon>Enterobacterales</taxon>
        <taxon>Pectobacteriaceae</taxon>
        <taxon>Lonsdalea</taxon>
    </lineage>
</organism>
<evidence type="ECO:0000259" key="2">
    <source>
        <dbReference type="Pfam" id="PF06744"/>
    </source>
</evidence>
<dbReference type="InterPro" id="IPR010623">
    <property type="entry name" value="IcmF_C"/>
</dbReference>
<keyword evidence="1" id="KW-0472">Membrane</keyword>
<evidence type="ECO:0000259" key="4">
    <source>
        <dbReference type="Pfam" id="PF14331"/>
    </source>
</evidence>
<dbReference type="Pfam" id="PF06761">
    <property type="entry name" value="IcmF-related"/>
    <property type="match status" value="1"/>
</dbReference>
<dbReference type="Pfam" id="PF06744">
    <property type="entry name" value="IcmF_C"/>
    <property type="match status" value="1"/>
</dbReference>
<dbReference type="Proteomes" id="UP000187280">
    <property type="component" value="Unassembled WGS sequence"/>
</dbReference>
<dbReference type="GeneID" id="97765756"/>
<name>A0A1H4F3H1_9GAMM</name>
<dbReference type="Pfam" id="PF14331">
    <property type="entry name" value="IcmF-related_N"/>
    <property type="match status" value="1"/>
</dbReference>
<dbReference type="RefSeq" id="WP_074729166.1">
    <property type="nucleotide sequence ID" value="NZ_FNQS01000011.1"/>
</dbReference>
<feature type="transmembrane region" description="Helical" evidence="1">
    <location>
        <begin position="20"/>
        <end position="38"/>
    </location>
</feature>
<feature type="transmembrane region" description="Helical" evidence="1">
    <location>
        <begin position="53"/>
        <end position="76"/>
    </location>
</feature>